<feature type="domain" description="Protein kinase" evidence="4">
    <location>
        <begin position="211"/>
        <end position="393"/>
    </location>
</feature>
<evidence type="ECO:0000256" key="2">
    <source>
        <dbReference type="ARBA" id="ARBA00022840"/>
    </source>
</evidence>
<proteinExistence type="predicted"/>
<dbReference type="InterPro" id="IPR001245">
    <property type="entry name" value="Ser-Thr/Tyr_kinase_cat_dom"/>
</dbReference>
<dbReference type="GO" id="GO:0004672">
    <property type="term" value="F:protein kinase activity"/>
    <property type="evidence" value="ECO:0007669"/>
    <property type="project" value="InterPro"/>
</dbReference>
<keyword evidence="6" id="KW-1185">Reference proteome</keyword>
<feature type="region of interest" description="Disordered" evidence="3">
    <location>
        <begin position="317"/>
        <end position="339"/>
    </location>
</feature>
<dbReference type="SUPFAM" id="SSF56112">
    <property type="entry name" value="Protein kinase-like (PK-like)"/>
    <property type="match status" value="1"/>
</dbReference>
<organism evidence="5 6">
    <name type="scientific">Phytophthora lilii</name>
    <dbReference type="NCBI Taxonomy" id="2077276"/>
    <lineage>
        <taxon>Eukaryota</taxon>
        <taxon>Sar</taxon>
        <taxon>Stramenopiles</taxon>
        <taxon>Oomycota</taxon>
        <taxon>Peronosporomycetes</taxon>
        <taxon>Peronosporales</taxon>
        <taxon>Peronosporaceae</taxon>
        <taxon>Phytophthora</taxon>
    </lineage>
</organism>
<name>A0A9W6TRW8_9STRA</name>
<dbReference type="InterPro" id="IPR050198">
    <property type="entry name" value="Non-receptor_tyrosine_kinases"/>
</dbReference>
<dbReference type="OrthoDB" id="77369at2759"/>
<dbReference type="Proteomes" id="UP001165083">
    <property type="component" value="Unassembled WGS sequence"/>
</dbReference>
<dbReference type="EMBL" id="BSXW01000328">
    <property type="protein sequence ID" value="GMF18852.1"/>
    <property type="molecule type" value="Genomic_DNA"/>
</dbReference>
<evidence type="ECO:0000259" key="4">
    <source>
        <dbReference type="PROSITE" id="PS50011"/>
    </source>
</evidence>
<dbReference type="InterPro" id="IPR000719">
    <property type="entry name" value="Prot_kinase_dom"/>
</dbReference>
<keyword evidence="1" id="KW-0547">Nucleotide-binding</keyword>
<dbReference type="InterPro" id="IPR011009">
    <property type="entry name" value="Kinase-like_dom_sf"/>
</dbReference>
<dbReference type="PROSITE" id="PS50011">
    <property type="entry name" value="PROTEIN_KINASE_DOM"/>
    <property type="match status" value="1"/>
</dbReference>
<comment type="caution">
    <text evidence="5">The sequence shown here is derived from an EMBL/GenBank/DDBJ whole genome shotgun (WGS) entry which is preliminary data.</text>
</comment>
<reference evidence="5" key="1">
    <citation type="submission" date="2023-04" db="EMBL/GenBank/DDBJ databases">
        <title>Phytophthora lilii NBRC 32176.</title>
        <authorList>
            <person name="Ichikawa N."/>
            <person name="Sato H."/>
            <person name="Tonouchi N."/>
        </authorList>
    </citation>
    <scope>NUCLEOTIDE SEQUENCE</scope>
    <source>
        <strain evidence="5">NBRC 32176</strain>
    </source>
</reference>
<dbReference type="Pfam" id="PF07714">
    <property type="entry name" value="PK_Tyr_Ser-Thr"/>
    <property type="match status" value="1"/>
</dbReference>
<evidence type="ECO:0000256" key="1">
    <source>
        <dbReference type="ARBA" id="ARBA00022741"/>
    </source>
</evidence>
<dbReference type="PANTHER" id="PTHR24418">
    <property type="entry name" value="TYROSINE-PROTEIN KINASE"/>
    <property type="match status" value="1"/>
</dbReference>
<evidence type="ECO:0000313" key="6">
    <source>
        <dbReference type="Proteomes" id="UP001165083"/>
    </source>
</evidence>
<dbReference type="AlphaFoldDB" id="A0A9W6TRW8"/>
<accession>A0A9W6TRW8</accession>
<keyword evidence="2" id="KW-0067">ATP-binding</keyword>
<sequence length="393" mass="44726">MNSLHDLVVPGVGSMVHVLTTIRQLSTEMNEAQRACLHFHDQLQDAFSYLQISKSKEEKVSADSLEKYKALVFKFLGFLERNRGKKLLYRVIKHQSMRDELQQILEKLEELLEMLNLPYSKEQLNQDLHIQEKLLLGNVGDNIIVTRELQEKRAQLEASLSLKFELENRMASQRDKSLLLLETLKVTVTRVVSVSEPMSLPPWFLPACKVDYDPRPFARGSFGSLHRGVWNSDTKVVVKCLLVDDSVIERSLSGLEKEINAWHQLSHPNVVKVLGASHASSPPFIVCEDATSNGDLASFLDRSDENKRQGGDCYISRGPRAAIPSQDGRGPWGSKAKQYPSRRRWAGEAVGLWSQHNANMVSDIEYKTKWVCVGWQSKMARSRAYEEQTQHRI</sequence>
<evidence type="ECO:0000256" key="3">
    <source>
        <dbReference type="SAM" id="MobiDB-lite"/>
    </source>
</evidence>
<dbReference type="Gene3D" id="1.10.510.10">
    <property type="entry name" value="Transferase(Phosphotransferase) domain 1"/>
    <property type="match status" value="1"/>
</dbReference>
<evidence type="ECO:0000313" key="5">
    <source>
        <dbReference type="EMBL" id="GMF18852.1"/>
    </source>
</evidence>
<dbReference type="GO" id="GO:0005524">
    <property type="term" value="F:ATP binding"/>
    <property type="evidence" value="ECO:0007669"/>
    <property type="project" value="UniProtKB-KW"/>
</dbReference>
<protein>
    <submittedName>
        <fullName evidence="5">Unnamed protein product</fullName>
    </submittedName>
</protein>
<gene>
    <name evidence="5" type="ORF">Plil01_000712000</name>
</gene>